<keyword evidence="3" id="KW-1185">Reference proteome</keyword>
<dbReference type="InterPro" id="IPR001173">
    <property type="entry name" value="Glyco_trans_2-like"/>
</dbReference>
<dbReference type="CDD" id="cd00761">
    <property type="entry name" value="Glyco_tranf_GTA_type"/>
    <property type="match status" value="1"/>
</dbReference>
<accession>A0A0W7WE95</accession>
<gene>
    <name evidence="2" type="ORF">AVJ23_19990</name>
</gene>
<reference evidence="2 3" key="1">
    <citation type="submission" date="2015-12" db="EMBL/GenBank/DDBJ databases">
        <authorList>
            <person name="Shamseldin A."/>
            <person name="Moawad H."/>
            <person name="Abd El-Rahim W.M."/>
            <person name="Sadowsky M.J."/>
        </authorList>
    </citation>
    <scope>NUCLEOTIDE SEQUENCE [LARGE SCALE GENOMIC DNA]</scope>
    <source>
        <strain evidence="2 3">SJ5A-1</strain>
    </source>
</reference>
<protein>
    <recommendedName>
        <fullName evidence="1">Glycosyltransferase 2-like domain-containing protein</fullName>
    </recommendedName>
</protein>
<dbReference type="InterPro" id="IPR029044">
    <property type="entry name" value="Nucleotide-diphossugar_trans"/>
</dbReference>
<evidence type="ECO:0000313" key="3">
    <source>
        <dbReference type="Proteomes" id="UP000054396"/>
    </source>
</evidence>
<dbReference type="AlphaFoldDB" id="A0A0W7WE95"/>
<dbReference type="PANTHER" id="PTHR22916:SF64">
    <property type="entry name" value="TRANSFERASE, PUTATIVE-RELATED"/>
    <property type="match status" value="1"/>
</dbReference>
<name>A0A0W7WE95_9RHOB</name>
<proteinExistence type="predicted"/>
<dbReference type="STRING" id="1685382.AVJ23_19990"/>
<evidence type="ECO:0000259" key="1">
    <source>
        <dbReference type="Pfam" id="PF00535"/>
    </source>
</evidence>
<dbReference type="EMBL" id="LPXO01000019">
    <property type="protein sequence ID" value="KUF08972.1"/>
    <property type="molecule type" value="Genomic_DNA"/>
</dbReference>
<dbReference type="Proteomes" id="UP000054396">
    <property type="component" value="Unassembled WGS sequence"/>
</dbReference>
<dbReference type="RefSeq" id="WP_058864004.1">
    <property type="nucleotide sequence ID" value="NZ_LPXO01000019.1"/>
</dbReference>
<feature type="domain" description="Glycosyltransferase 2-like" evidence="1">
    <location>
        <begin position="4"/>
        <end position="121"/>
    </location>
</feature>
<dbReference type="OrthoDB" id="5291101at2"/>
<dbReference type="SUPFAM" id="SSF53448">
    <property type="entry name" value="Nucleotide-diphospho-sugar transferases"/>
    <property type="match status" value="1"/>
</dbReference>
<comment type="caution">
    <text evidence="2">The sequence shown here is derived from an EMBL/GenBank/DDBJ whole genome shotgun (WGS) entry which is preliminary data.</text>
</comment>
<organism evidence="2 3">
    <name type="scientific">Pseudoponticoccus marisrubri</name>
    <dbReference type="NCBI Taxonomy" id="1685382"/>
    <lineage>
        <taxon>Bacteria</taxon>
        <taxon>Pseudomonadati</taxon>
        <taxon>Pseudomonadota</taxon>
        <taxon>Alphaproteobacteria</taxon>
        <taxon>Rhodobacterales</taxon>
        <taxon>Roseobacteraceae</taxon>
        <taxon>Pseudoponticoccus</taxon>
    </lineage>
</organism>
<sequence>MKLSVIVPVLNEPRGLARLLLQLREMQIADQVIICDDGSDIPCSPALVADMSRRMGEVIPLDVHDPLPGSDLVWLRSDRSRGAGHARNRGAERAKGSHVLFFDADDVLTPEIGEILDDLAGRKFDFAMFRHHDSRVLKRGGTGPLEPDASYWAAAGIGERFETVSHEGALSLCRVAAYPWNKIWNRSFLRRESIHCTEIPVHNDVEHHWSGFLSARTILASRQVGCIHHVDAGRSQLTNRRGIDRLRVFEALDNVADRFVHAVGQDVQRADFADPFLEFMLRLLRWIRGQLDSATALSRLTAEQALFLRRLAAPSRAALAPAIELALLRNPTLARWAAPELERAA</sequence>
<evidence type="ECO:0000313" key="2">
    <source>
        <dbReference type="EMBL" id="KUF08972.1"/>
    </source>
</evidence>
<dbReference type="Gene3D" id="3.90.550.10">
    <property type="entry name" value="Spore Coat Polysaccharide Biosynthesis Protein SpsA, Chain A"/>
    <property type="match status" value="1"/>
</dbReference>
<dbReference type="Pfam" id="PF00535">
    <property type="entry name" value="Glycos_transf_2"/>
    <property type="match status" value="1"/>
</dbReference>
<dbReference type="PANTHER" id="PTHR22916">
    <property type="entry name" value="GLYCOSYLTRANSFERASE"/>
    <property type="match status" value="1"/>
</dbReference>
<dbReference type="GO" id="GO:0016758">
    <property type="term" value="F:hexosyltransferase activity"/>
    <property type="evidence" value="ECO:0007669"/>
    <property type="project" value="UniProtKB-ARBA"/>
</dbReference>